<evidence type="ECO:0000313" key="4">
    <source>
        <dbReference type="Proteomes" id="UP001642409"/>
    </source>
</evidence>
<feature type="transmembrane region" description="Helical" evidence="1">
    <location>
        <begin position="61"/>
        <end position="83"/>
    </location>
</feature>
<keyword evidence="1" id="KW-0472">Membrane</keyword>
<keyword evidence="1" id="KW-1133">Transmembrane helix</keyword>
<evidence type="ECO:0000256" key="1">
    <source>
        <dbReference type="SAM" id="Phobius"/>
    </source>
</evidence>
<keyword evidence="1" id="KW-0812">Transmembrane</keyword>
<evidence type="ECO:0000313" key="3">
    <source>
        <dbReference type="EMBL" id="CAL6034154.1"/>
    </source>
</evidence>
<reference evidence="3 4" key="2">
    <citation type="submission" date="2024-07" db="EMBL/GenBank/DDBJ databases">
        <authorList>
            <person name="Akdeniz Z."/>
        </authorList>
    </citation>
    <scope>NUCLEOTIDE SEQUENCE [LARGE SCALE GENOMIC DNA]</scope>
</reference>
<name>A0AA86RD46_9EUKA</name>
<evidence type="ECO:0000313" key="2">
    <source>
        <dbReference type="EMBL" id="CAI9970952.1"/>
    </source>
</evidence>
<accession>A0AA86RD46</accession>
<organism evidence="2">
    <name type="scientific">Hexamita inflata</name>
    <dbReference type="NCBI Taxonomy" id="28002"/>
    <lineage>
        <taxon>Eukaryota</taxon>
        <taxon>Metamonada</taxon>
        <taxon>Diplomonadida</taxon>
        <taxon>Hexamitidae</taxon>
        <taxon>Hexamitinae</taxon>
        <taxon>Hexamita</taxon>
    </lineage>
</organism>
<gene>
    <name evidence="3" type="ORF">HINF_LOCUS35316</name>
    <name evidence="2" type="ORF">HINF_LOCUS58597</name>
</gene>
<keyword evidence="4" id="KW-1185">Reference proteome</keyword>
<dbReference type="AlphaFoldDB" id="A0AA86RD46"/>
<protein>
    <submittedName>
        <fullName evidence="3">Hypothetical_protein</fullName>
    </submittedName>
</protein>
<dbReference type="Proteomes" id="UP001642409">
    <property type="component" value="Unassembled WGS sequence"/>
</dbReference>
<dbReference type="EMBL" id="CATOUU010001084">
    <property type="protein sequence ID" value="CAI9970952.1"/>
    <property type="molecule type" value="Genomic_DNA"/>
</dbReference>
<proteinExistence type="predicted"/>
<reference evidence="2" key="1">
    <citation type="submission" date="2023-06" db="EMBL/GenBank/DDBJ databases">
        <authorList>
            <person name="Kurt Z."/>
        </authorList>
    </citation>
    <scope>NUCLEOTIDE SEQUENCE</scope>
</reference>
<sequence length="153" mass="17361">MLQNIIQSGQTRGYLIQMRAQSSWNPILVQALILSESQSVKTKCNSENKYRTDCCEYNRSVSAIILLCFTQYLAGTSLFIVFATRQIRFNLPKSVVHILIHGCIWSDGQCFNITCYNLENVKQKIYGIPVQLFLSSTNVETQILDSIVCAIQI</sequence>
<dbReference type="EMBL" id="CAXDID020000127">
    <property type="protein sequence ID" value="CAL6034154.1"/>
    <property type="molecule type" value="Genomic_DNA"/>
</dbReference>
<comment type="caution">
    <text evidence="2">The sequence shown here is derived from an EMBL/GenBank/DDBJ whole genome shotgun (WGS) entry which is preliminary data.</text>
</comment>